<keyword evidence="1" id="KW-0472">Membrane</keyword>
<reference evidence="2" key="1">
    <citation type="journal article" date="2012" name="Science">
        <title>Fermentation, hydrogen, and sulfur metabolism in multiple uncultivated bacterial phyla.</title>
        <authorList>
            <person name="Wrighton K.C."/>
            <person name="Thomas B.C."/>
            <person name="Sharon I."/>
            <person name="Miller C.S."/>
            <person name="Castelle C.J."/>
            <person name="VerBerkmoes N.C."/>
            <person name="Wilkins M.J."/>
            <person name="Hettich R.L."/>
            <person name="Lipton M.S."/>
            <person name="Williams K.H."/>
            <person name="Long P.E."/>
            <person name="Banfield J.F."/>
        </authorList>
    </citation>
    <scope>NUCLEOTIDE SEQUENCE [LARGE SCALE GENOMIC DNA]</scope>
</reference>
<comment type="caution">
    <text evidence="2">The sequence shown here is derived from an EMBL/GenBank/DDBJ whole genome shotgun (WGS) entry which is preliminary data.</text>
</comment>
<dbReference type="SUPFAM" id="SSF55486">
    <property type="entry name" value="Metalloproteases ('zincins'), catalytic domain"/>
    <property type="match status" value="1"/>
</dbReference>
<keyword evidence="1" id="KW-1133">Transmembrane helix</keyword>
<dbReference type="AlphaFoldDB" id="K2BDF9"/>
<accession>K2BDF9</accession>
<dbReference type="EMBL" id="AMFJ01021595">
    <property type="protein sequence ID" value="EKD66823.1"/>
    <property type="molecule type" value="Genomic_DNA"/>
</dbReference>
<organism evidence="2">
    <name type="scientific">uncultured bacterium</name>
    <name type="common">gcode 4</name>
    <dbReference type="NCBI Taxonomy" id="1234023"/>
    <lineage>
        <taxon>Bacteria</taxon>
        <taxon>environmental samples</taxon>
    </lineage>
</organism>
<name>K2BDF9_9BACT</name>
<feature type="transmembrane region" description="Helical" evidence="1">
    <location>
        <begin position="12"/>
        <end position="28"/>
    </location>
</feature>
<gene>
    <name evidence="2" type="ORF">ACD_49C00009G0048</name>
</gene>
<keyword evidence="1" id="KW-0812">Transmembrane</keyword>
<sequence>MQKIKIKNADIVKFISYFIVFFLLFFWYNKTNSPTFSQDFNSASIYSQEEKKVVWNEGFFLWEKKQEKPYLTINFKPDYIKIDPNLIKVLDLNIKSKYFKEKVTPLSLVIDWERIDPRWQVSGNSLILTSKAKINSETIKVFVHELGHIVDIYYLNDNAWFDKSEDFYKISWLTYNIKNKNAKITDFVSGYSLSNKYEDFAESFVFYIFHNEEFLRRAKTNYSIKLKYNFFKNYIFSESEFNNTSFWSWSIATYNWDSTKIWINLKKYLYYIR</sequence>
<protein>
    <submittedName>
        <fullName evidence="2">Uncharacterized protein</fullName>
    </submittedName>
</protein>
<dbReference type="Gene3D" id="3.40.390.70">
    <property type="match status" value="1"/>
</dbReference>
<proteinExistence type="predicted"/>
<evidence type="ECO:0000256" key="1">
    <source>
        <dbReference type="SAM" id="Phobius"/>
    </source>
</evidence>
<evidence type="ECO:0000313" key="2">
    <source>
        <dbReference type="EMBL" id="EKD66823.1"/>
    </source>
</evidence>